<proteinExistence type="predicted"/>
<name>A4SLU3_AERS4</name>
<reference evidence="3" key="1">
    <citation type="journal article" date="2008" name="BMC Genomics">
        <title>The genome of Aeromonas salmonicida subsp. salmonicida A449: insights into the evolution of a fish pathogen.</title>
        <authorList>
            <person name="Reith M.E."/>
            <person name="Singh R.K."/>
            <person name="Curtis B."/>
            <person name="Boyd J.M."/>
            <person name="Bouevitch A."/>
            <person name="Kimball J."/>
            <person name="Munholland J."/>
            <person name="Murphy C."/>
            <person name="Sarty D."/>
            <person name="Williams J."/>
            <person name="Nash J.H."/>
            <person name="Johnson S.C."/>
            <person name="Brown L.L."/>
        </authorList>
    </citation>
    <scope>NUCLEOTIDE SEQUENCE [LARGE SCALE GENOMIC DNA]</scope>
    <source>
        <strain evidence="3">A449</strain>
    </source>
</reference>
<protein>
    <submittedName>
        <fullName evidence="2">Uncharacterized protein</fullName>
    </submittedName>
</protein>
<dbReference type="EMBL" id="CP000644">
    <property type="protein sequence ID" value="ABO89865.1"/>
    <property type="molecule type" value="Genomic_DNA"/>
</dbReference>
<dbReference type="KEGG" id="asa:ASA_1787"/>
<dbReference type="AlphaFoldDB" id="A4SLU3"/>
<evidence type="ECO:0000313" key="3">
    <source>
        <dbReference type="Proteomes" id="UP000000225"/>
    </source>
</evidence>
<organism evidence="2 3">
    <name type="scientific">Aeromonas salmonicida (strain A449)</name>
    <dbReference type="NCBI Taxonomy" id="382245"/>
    <lineage>
        <taxon>Bacteria</taxon>
        <taxon>Pseudomonadati</taxon>
        <taxon>Pseudomonadota</taxon>
        <taxon>Gammaproteobacteria</taxon>
        <taxon>Aeromonadales</taxon>
        <taxon>Aeromonadaceae</taxon>
        <taxon>Aeromonas</taxon>
    </lineage>
</organism>
<dbReference type="Proteomes" id="UP000000225">
    <property type="component" value="Chromosome"/>
</dbReference>
<sequence length="104" mass="12139">MATPYHKHANQRLIRQPSSLPRRPCLYILPCSKYLRHIIAHQHRVSRIRHTEIMEKRGETTVDFSLVAMPPCDPPGAIRFLAADRNNSPTRKRDRNHQPKNIGR</sequence>
<gene>
    <name evidence="2" type="ordered locus">ASA_1787</name>
</gene>
<evidence type="ECO:0000256" key="1">
    <source>
        <dbReference type="SAM" id="MobiDB-lite"/>
    </source>
</evidence>
<dbReference type="HOGENOM" id="CLU_2244217_0_0_6"/>
<accession>A4SLU3</accession>
<evidence type="ECO:0000313" key="2">
    <source>
        <dbReference type="EMBL" id="ABO89865.1"/>
    </source>
</evidence>
<feature type="region of interest" description="Disordered" evidence="1">
    <location>
        <begin position="78"/>
        <end position="104"/>
    </location>
</feature>